<keyword evidence="1" id="KW-0472">Membrane</keyword>
<accession>X1V511</accession>
<evidence type="ECO:0000256" key="1">
    <source>
        <dbReference type="SAM" id="Phobius"/>
    </source>
</evidence>
<keyword evidence="1" id="KW-0812">Transmembrane</keyword>
<protein>
    <submittedName>
        <fullName evidence="2">Uncharacterized protein</fullName>
    </submittedName>
</protein>
<dbReference type="AlphaFoldDB" id="X1V511"/>
<name>X1V511_9ZZZZ</name>
<sequence>MHMMRITTIQSGTLIQFRVISIFIFLTLTFGSINNIKRLEWIDPYGRKPMKHSKWHKEHVDQKEPTKIDKVYEKITKRRQNLVDI</sequence>
<keyword evidence="1" id="KW-1133">Transmembrane helix</keyword>
<gene>
    <name evidence="2" type="ORF">S12H4_48828</name>
</gene>
<feature type="transmembrane region" description="Helical" evidence="1">
    <location>
        <begin position="12"/>
        <end position="33"/>
    </location>
</feature>
<feature type="non-terminal residue" evidence="2">
    <location>
        <position position="85"/>
    </location>
</feature>
<organism evidence="2">
    <name type="scientific">marine sediment metagenome</name>
    <dbReference type="NCBI Taxonomy" id="412755"/>
    <lineage>
        <taxon>unclassified sequences</taxon>
        <taxon>metagenomes</taxon>
        <taxon>ecological metagenomes</taxon>
    </lineage>
</organism>
<evidence type="ECO:0000313" key="2">
    <source>
        <dbReference type="EMBL" id="GAJ07241.1"/>
    </source>
</evidence>
<comment type="caution">
    <text evidence="2">The sequence shown here is derived from an EMBL/GenBank/DDBJ whole genome shotgun (WGS) entry which is preliminary data.</text>
</comment>
<proteinExistence type="predicted"/>
<reference evidence="2" key="1">
    <citation type="journal article" date="2014" name="Front. Microbiol.">
        <title>High frequency of phylogenetically diverse reductive dehalogenase-homologous genes in deep subseafloor sedimentary metagenomes.</title>
        <authorList>
            <person name="Kawai M."/>
            <person name="Futagami T."/>
            <person name="Toyoda A."/>
            <person name="Takaki Y."/>
            <person name="Nishi S."/>
            <person name="Hori S."/>
            <person name="Arai W."/>
            <person name="Tsubouchi T."/>
            <person name="Morono Y."/>
            <person name="Uchiyama I."/>
            <person name="Ito T."/>
            <person name="Fujiyama A."/>
            <person name="Inagaki F."/>
            <person name="Takami H."/>
        </authorList>
    </citation>
    <scope>NUCLEOTIDE SEQUENCE</scope>
    <source>
        <strain evidence="2">Expedition CK06-06</strain>
    </source>
</reference>
<dbReference type="EMBL" id="BARW01030558">
    <property type="protein sequence ID" value="GAJ07241.1"/>
    <property type="molecule type" value="Genomic_DNA"/>
</dbReference>